<evidence type="ECO:0000313" key="3">
    <source>
        <dbReference type="Proteomes" id="UP000320653"/>
    </source>
</evidence>
<name>A0A561R793_9HYPH</name>
<comment type="caution">
    <text evidence="2">The sequence shown here is derived from an EMBL/GenBank/DDBJ whole genome shotgun (WGS) entry which is preliminary data.</text>
</comment>
<protein>
    <submittedName>
        <fullName evidence="2">Putative membrane protein</fullName>
    </submittedName>
</protein>
<feature type="transmembrane region" description="Helical" evidence="1">
    <location>
        <begin position="48"/>
        <end position="69"/>
    </location>
</feature>
<keyword evidence="3" id="KW-1185">Reference proteome</keyword>
<proteinExistence type="predicted"/>
<feature type="transmembrane region" description="Helical" evidence="1">
    <location>
        <begin position="12"/>
        <end position="36"/>
    </location>
</feature>
<feature type="transmembrane region" description="Helical" evidence="1">
    <location>
        <begin position="116"/>
        <end position="134"/>
    </location>
</feature>
<evidence type="ECO:0000313" key="2">
    <source>
        <dbReference type="EMBL" id="TWF58468.1"/>
    </source>
</evidence>
<accession>A0A561R793</accession>
<feature type="transmembrane region" description="Helical" evidence="1">
    <location>
        <begin position="81"/>
        <end position="96"/>
    </location>
</feature>
<dbReference type="RefSeq" id="WP_281407229.1">
    <property type="nucleotide sequence ID" value="NZ_VIWP01000001.1"/>
</dbReference>
<dbReference type="EMBL" id="VIWP01000001">
    <property type="protein sequence ID" value="TWF58468.1"/>
    <property type="molecule type" value="Genomic_DNA"/>
</dbReference>
<dbReference type="InterPro" id="IPR018687">
    <property type="entry name" value="DUF2177_membr"/>
</dbReference>
<sequence>MSGISFKSLATAYVVTLIAMVAIDAVWLGTMAGLLYKPVMGDMLAPTFRVAPAILFYLIYVAGLTFLALRPAFAEGRLKTALVNGAVTGFTAYATYDLTSQAVLKNWSNLLTIADLAWGTILSAVACCIGFLVTQKLLGRPGAGAGSGKR</sequence>
<keyword evidence="1" id="KW-0472">Membrane</keyword>
<evidence type="ECO:0000256" key="1">
    <source>
        <dbReference type="SAM" id="Phobius"/>
    </source>
</evidence>
<organism evidence="2 3">
    <name type="scientific">Neorhizobium alkalisoli</name>
    <dbReference type="NCBI Taxonomy" id="528178"/>
    <lineage>
        <taxon>Bacteria</taxon>
        <taxon>Pseudomonadati</taxon>
        <taxon>Pseudomonadota</taxon>
        <taxon>Alphaproteobacteria</taxon>
        <taxon>Hyphomicrobiales</taxon>
        <taxon>Rhizobiaceae</taxon>
        <taxon>Rhizobium/Agrobacterium group</taxon>
        <taxon>Neorhizobium</taxon>
    </lineage>
</organism>
<keyword evidence="1" id="KW-0812">Transmembrane</keyword>
<dbReference type="Proteomes" id="UP000320653">
    <property type="component" value="Unassembled WGS sequence"/>
</dbReference>
<reference evidence="2 3" key="1">
    <citation type="submission" date="2019-06" db="EMBL/GenBank/DDBJ databases">
        <title>Sorghum-associated microbial communities from plants grown in Nebraska, USA.</title>
        <authorList>
            <person name="Schachtman D."/>
        </authorList>
    </citation>
    <scope>NUCLEOTIDE SEQUENCE [LARGE SCALE GENOMIC DNA]</scope>
    <source>
        <strain evidence="2 3">1225</strain>
    </source>
</reference>
<keyword evidence="1" id="KW-1133">Transmembrane helix</keyword>
<dbReference type="Pfam" id="PF09945">
    <property type="entry name" value="DUF2177"/>
    <property type="match status" value="1"/>
</dbReference>
<dbReference type="AlphaFoldDB" id="A0A561R793"/>
<gene>
    <name evidence="2" type="ORF">FHW37_101272</name>
</gene>